<gene>
    <name evidence="1" type="ORF">BDV98DRAFT_574418</name>
</gene>
<dbReference type="EMBL" id="ML178847">
    <property type="protein sequence ID" value="TFK97405.1"/>
    <property type="molecule type" value="Genomic_DNA"/>
</dbReference>
<evidence type="ECO:0000313" key="1">
    <source>
        <dbReference type="EMBL" id="TFK97405.1"/>
    </source>
</evidence>
<keyword evidence="2" id="KW-1185">Reference proteome</keyword>
<sequence>MRVATPALYKCIILRSRAQAEALAATLKTTPSLRSYITRLRLEGGLGKCMEDIIPGSLNIVDFVMTVEVWSPDNPVALAQALPFMKNLERVGLTALTTPGTKRSDMKFPKSQAVGHLLTTFVSCMENH</sequence>
<proteinExistence type="predicted"/>
<accession>A0A5C3Q5P0</accession>
<dbReference type="AlphaFoldDB" id="A0A5C3Q5P0"/>
<dbReference type="OrthoDB" id="2786563at2759"/>
<organism evidence="1 2">
    <name type="scientific">Pterulicium gracile</name>
    <dbReference type="NCBI Taxonomy" id="1884261"/>
    <lineage>
        <taxon>Eukaryota</taxon>
        <taxon>Fungi</taxon>
        <taxon>Dikarya</taxon>
        <taxon>Basidiomycota</taxon>
        <taxon>Agaricomycotina</taxon>
        <taxon>Agaricomycetes</taxon>
        <taxon>Agaricomycetidae</taxon>
        <taxon>Agaricales</taxon>
        <taxon>Pleurotineae</taxon>
        <taxon>Pterulaceae</taxon>
        <taxon>Pterulicium</taxon>
    </lineage>
</organism>
<reference evidence="1 2" key="1">
    <citation type="journal article" date="2019" name="Nat. Ecol. Evol.">
        <title>Megaphylogeny resolves global patterns of mushroom evolution.</title>
        <authorList>
            <person name="Varga T."/>
            <person name="Krizsan K."/>
            <person name="Foldi C."/>
            <person name="Dima B."/>
            <person name="Sanchez-Garcia M."/>
            <person name="Sanchez-Ramirez S."/>
            <person name="Szollosi G.J."/>
            <person name="Szarkandi J.G."/>
            <person name="Papp V."/>
            <person name="Albert L."/>
            <person name="Andreopoulos W."/>
            <person name="Angelini C."/>
            <person name="Antonin V."/>
            <person name="Barry K.W."/>
            <person name="Bougher N.L."/>
            <person name="Buchanan P."/>
            <person name="Buyck B."/>
            <person name="Bense V."/>
            <person name="Catcheside P."/>
            <person name="Chovatia M."/>
            <person name="Cooper J."/>
            <person name="Damon W."/>
            <person name="Desjardin D."/>
            <person name="Finy P."/>
            <person name="Geml J."/>
            <person name="Haridas S."/>
            <person name="Hughes K."/>
            <person name="Justo A."/>
            <person name="Karasinski D."/>
            <person name="Kautmanova I."/>
            <person name="Kiss B."/>
            <person name="Kocsube S."/>
            <person name="Kotiranta H."/>
            <person name="LaButti K.M."/>
            <person name="Lechner B.E."/>
            <person name="Liimatainen K."/>
            <person name="Lipzen A."/>
            <person name="Lukacs Z."/>
            <person name="Mihaltcheva S."/>
            <person name="Morgado L.N."/>
            <person name="Niskanen T."/>
            <person name="Noordeloos M.E."/>
            <person name="Ohm R.A."/>
            <person name="Ortiz-Santana B."/>
            <person name="Ovrebo C."/>
            <person name="Racz N."/>
            <person name="Riley R."/>
            <person name="Savchenko A."/>
            <person name="Shiryaev A."/>
            <person name="Soop K."/>
            <person name="Spirin V."/>
            <person name="Szebenyi C."/>
            <person name="Tomsovsky M."/>
            <person name="Tulloss R.E."/>
            <person name="Uehling J."/>
            <person name="Grigoriev I.V."/>
            <person name="Vagvolgyi C."/>
            <person name="Papp T."/>
            <person name="Martin F.M."/>
            <person name="Miettinen O."/>
            <person name="Hibbett D.S."/>
            <person name="Nagy L.G."/>
        </authorList>
    </citation>
    <scope>NUCLEOTIDE SEQUENCE [LARGE SCALE GENOMIC DNA]</scope>
    <source>
        <strain evidence="1 2">CBS 309.79</strain>
    </source>
</reference>
<dbReference type="Proteomes" id="UP000305067">
    <property type="component" value="Unassembled WGS sequence"/>
</dbReference>
<name>A0A5C3Q5P0_9AGAR</name>
<evidence type="ECO:0000313" key="2">
    <source>
        <dbReference type="Proteomes" id="UP000305067"/>
    </source>
</evidence>
<protein>
    <submittedName>
        <fullName evidence="1">Uncharacterized protein</fullName>
    </submittedName>
</protein>